<dbReference type="SUPFAM" id="SSF56176">
    <property type="entry name" value="FAD-binding/transporter-associated domain-like"/>
    <property type="match status" value="1"/>
</dbReference>
<protein>
    <submittedName>
        <fullName evidence="6">FAD-binding protein</fullName>
    </submittedName>
</protein>
<keyword evidence="2" id="KW-0285">Flavoprotein</keyword>
<comment type="caution">
    <text evidence="6">The sequence shown here is derived from an EMBL/GenBank/DDBJ whole genome shotgun (WGS) entry which is preliminary data.</text>
</comment>
<evidence type="ECO:0000256" key="3">
    <source>
        <dbReference type="ARBA" id="ARBA00022827"/>
    </source>
</evidence>
<dbReference type="InterPro" id="IPR016169">
    <property type="entry name" value="FAD-bd_PCMH_sub2"/>
</dbReference>
<dbReference type="EMBL" id="SWMS01000004">
    <property type="protein sequence ID" value="TKG71720.1"/>
    <property type="molecule type" value="Genomic_DNA"/>
</dbReference>
<keyword evidence="7" id="KW-1185">Reference proteome</keyword>
<dbReference type="PROSITE" id="PS51387">
    <property type="entry name" value="FAD_PCMH"/>
    <property type="match status" value="1"/>
</dbReference>
<evidence type="ECO:0000313" key="6">
    <source>
        <dbReference type="EMBL" id="TKG71720.1"/>
    </source>
</evidence>
<dbReference type="Gene3D" id="3.30.465.10">
    <property type="match status" value="1"/>
</dbReference>
<dbReference type="InterPro" id="IPR016166">
    <property type="entry name" value="FAD-bd_PCMH"/>
</dbReference>
<evidence type="ECO:0000313" key="7">
    <source>
        <dbReference type="Proteomes" id="UP000309992"/>
    </source>
</evidence>
<dbReference type="PANTHER" id="PTHR42934">
    <property type="entry name" value="GLYCOLATE OXIDASE SUBUNIT GLCD"/>
    <property type="match status" value="1"/>
</dbReference>
<keyword evidence="4" id="KW-0560">Oxidoreductase</keyword>
<dbReference type="Gene3D" id="3.30.70.2740">
    <property type="match status" value="1"/>
</dbReference>
<organism evidence="6 7">
    <name type="scientific">Prauserella endophytica</name>
    <dbReference type="NCBI Taxonomy" id="1592324"/>
    <lineage>
        <taxon>Bacteria</taxon>
        <taxon>Bacillati</taxon>
        <taxon>Actinomycetota</taxon>
        <taxon>Actinomycetes</taxon>
        <taxon>Pseudonocardiales</taxon>
        <taxon>Pseudonocardiaceae</taxon>
        <taxon>Prauserella</taxon>
        <taxon>Prauserella coralliicola group</taxon>
    </lineage>
</organism>
<dbReference type="InterPro" id="IPR051914">
    <property type="entry name" value="FAD-linked_OxidoTrans_Type4"/>
</dbReference>
<evidence type="ECO:0000256" key="4">
    <source>
        <dbReference type="ARBA" id="ARBA00023002"/>
    </source>
</evidence>
<dbReference type="SUPFAM" id="SSF55103">
    <property type="entry name" value="FAD-linked oxidases, C-terminal domain"/>
    <property type="match status" value="1"/>
</dbReference>
<dbReference type="InterPro" id="IPR016171">
    <property type="entry name" value="Vanillyl_alc_oxidase_C-sub2"/>
</dbReference>
<dbReference type="InterPro" id="IPR036318">
    <property type="entry name" value="FAD-bd_PCMH-like_sf"/>
</dbReference>
<accession>A0ABY2S755</accession>
<feature type="domain" description="FAD-binding PCMH-type" evidence="5">
    <location>
        <begin position="37"/>
        <end position="216"/>
    </location>
</feature>
<dbReference type="Gene3D" id="1.10.45.10">
    <property type="entry name" value="Vanillyl-alcohol Oxidase, Chain A, domain 4"/>
    <property type="match status" value="1"/>
</dbReference>
<sequence>MTVPIIDALSRALPPNAVVTDPDLLAGYRRDSAALCESHLPLAAVLPVDEDQVRTTVRIAAEHRVPLVPQGALTGLSGAANAVAGGIVVNTRRMNRVLSIEPTDRLAVVQPGVTNQELRLAAAEYGLTYRPDPSSWESSTIGGNIATDAGGLCCVKYGVTRRFVRALRVVLADGRAAAVGRKTIKGVAGLSLAELFIGSEGTLGVITEATVALEPETDTPLTLAATFPDAASAGRAVTAVRAAGVVPSLFELLDRTVLRAIDKHARMGLGDAGALLIAQSDTGPHATAELRTIAGACHAAGAIDVVAAEDEAESEQLVQARRLAYPALEALGSPLVDDVAVPLSALARVIDHVESVAAARGLTIGVVGHAGDGNLHPTVIVDPNDPTTLASAHHAFEEIATHALGLGGTVTGEHGVGLLKVGLLEQELDPVAAELQRRVKEAFDPHYLLNPGKVLARP</sequence>
<dbReference type="Proteomes" id="UP000309992">
    <property type="component" value="Unassembled WGS sequence"/>
</dbReference>
<dbReference type="RefSeq" id="WP_112271430.1">
    <property type="nucleotide sequence ID" value="NZ_SWMS01000004.1"/>
</dbReference>
<dbReference type="PANTHER" id="PTHR42934:SF2">
    <property type="entry name" value="GLYCOLATE OXIDASE SUBUNIT GLCD"/>
    <property type="match status" value="1"/>
</dbReference>
<reference evidence="6 7" key="1">
    <citation type="journal article" date="2015" name="Antonie Van Leeuwenhoek">
        <title>Prauserella endophytica sp. nov., an endophytic actinobacterium isolated from Tamarix taklamakanensis.</title>
        <authorList>
            <person name="Liu J.M."/>
            <person name="Habden X."/>
            <person name="Guo L."/>
            <person name="Tuo L."/>
            <person name="Jiang Z.K."/>
            <person name="Liu S.W."/>
            <person name="Liu X.F."/>
            <person name="Chen L."/>
            <person name="Li R.F."/>
            <person name="Zhang Y.Q."/>
            <person name="Sun C.H."/>
        </authorList>
    </citation>
    <scope>NUCLEOTIDE SEQUENCE [LARGE SCALE GENOMIC DNA]</scope>
    <source>
        <strain evidence="6 7">CGMCC 4.7182</strain>
    </source>
</reference>
<comment type="cofactor">
    <cofactor evidence="1">
        <name>FAD</name>
        <dbReference type="ChEBI" id="CHEBI:57692"/>
    </cofactor>
</comment>
<dbReference type="InterPro" id="IPR004113">
    <property type="entry name" value="FAD-bd_oxidored_4_C"/>
</dbReference>
<proteinExistence type="predicted"/>
<evidence type="ECO:0000256" key="2">
    <source>
        <dbReference type="ARBA" id="ARBA00022630"/>
    </source>
</evidence>
<dbReference type="InterPro" id="IPR016164">
    <property type="entry name" value="FAD-linked_Oxase-like_C"/>
</dbReference>
<dbReference type="Pfam" id="PF01565">
    <property type="entry name" value="FAD_binding_4"/>
    <property type="match status" value="1"/>
</dbReference>
<evidence type="ECO:0000259" key="5">
    <source>
        <dbReference type="PROSITE" id="PS51387"/>
    </source>
</evidence>
<gene>
    <name evidence="6" type="ORF">FCN18_09400</name>
</gene>
<dbReference type="InterPro" id="IPR006094">
    <property type="entry name" value="Oxid_FAD_bind_N"/>
</dbReference>
<evidence type="ECO:0000256" key="1">
    <source>
        <dbReference type="ARBA" id="ARBA00001974"/>
    </source>
</evidence>
<name>A0ABY2S755_9PSEU</name>
<keyword evidence="3" id="KW-0274">FAD</keyword>
<dbReference type="Pfam" id="PF02913">
    <property type="entry name" value="FAD-oxidase_C"/>
    <property type="match status" value="1"/>
</dbReference>